<sequence>MHDIEPHFQWRDNYRAEDDAASPFYGRRYSEFSYSNRVYNYLLHPQWDEFGSETLYLKILFVDYDERYAILELIGEWNDALHNDIMFLKREVIDYLMAEGINQYILIMEGVLNFHSDTDDYYEEWYQEVVDGGGWIAMLNVHDHVADEMNGSGLDRFLRYGEYLNHLTWRPQKPRRVHEAIEGLLQTEVRRVF</sequence>
<name>A0A2G0CIN2_9BACT</name>
<organism evidence="1 2">
    <name type="scientific">Neolewinella marina</name>
    <dbReference type="NCBI Taxonomy" id="438751"/>
    <lineage>
        <taxon>Bacteria</taxon>
        <taxon>Pseudomonadati</taxon>
        <taxon>Bacteroidota</taxon>
        <taxon>Saprospiria</taxon>
        <taxon>Saprospirales</taxon>
        <taxon>Lewinellaceae</taxon>
        <taxon>Neolewinella</taxon>
    </lineage>
</organism>
<evidence type="ECO:0000313" key="1">
    <source>
        <dbReference type="EMBL" id="PHK99843.1"/>
    </source>
</evidence>
<proteinExistence type="predicted"/>
<comment type="caution">
    <text evidence="1">The sequence shown here is derived from an EMBL/GenBank/DDBJ whole genome shotgun (WGS) entry which is preliminary data.</text>
</comment>
<dbReference type="EMBL" id="PDLO01000001">
    <property type="protein sequence ID" value="PHK99843.1"/>
    <property type="molecule type" value="Genomic_DNA"/>
</dbReference>
<protein>
    <submittedName>
        <fullName evidence="1">Uncharacterized protein</fullName>
    </submittedName>
</protein>
<reference evidence="1 2" key="1">
    <citation type="submission" date="2017-10" db="EMBL/GenBank/DDBJ databases">
        <title>The draft genome sequence of Lewinella marina KCTC 32374.</title>
        <authorList>
            <person name="Wang K."/>
        </authorList>
    </citation>
    <scope>NUCLEOTIDE SEQUENCE [LARGE SCALE GENOMIC DNA]</scope>
    <source>
        <strain evidence="1 2">MKG-38</strain>
    </source>
</reference>
<keyword evidence="2" id="KW-1185">Reference proteome</keyword>
<evidence type="ECO:0000313" key="2">
    <source>
        <dbReference type="Proteomes" id="UP000226437"/>
    </source>
</evidence>
<dbReference type="Proteomes" id="UP000226437">
    <property type="component" value="Unassembled WGS sequence"/>
</dbReference>
<accession>A0A2G0CIN2</accession>
<gene>
    <name evidence="1" type="ORF">CGL56_02020</name>
</gene>
<dbReference type="OrthoDB" id="653988at2"/>
<dbReference type="RefSeq" id="WP_099104822.1">
    <property type="nucleotide sequence ID" value="NZ_JAATJF010000001.1"/>
</dbReference>
<dbReference type="AlphaFoldDB" id="A0A2G0CIN2"/>